<evidence type="ECO:0008006" key="4">
    <source>
        <dbReference type="Google" id="ProtNLM"/>
    </source>
</evidence>
<evidence type="ECO:0000256" key="1">
    <source>
        <dbReference type="SAM" id="Phobius"/>
    </source>
</evidence>
<accession>A0ABQ2C3G7</accession>
<reference evidence="3" key="1">
    <citation type="journal article" date="2019" name="Int. J. Syst. Evol. Microbiol.">
        <title>The Global Catalogue of Microorganisms (GCM) 10K type strain sequencing project: providing services to taxonomists for standard genome sequencing and annotation.</title>
        <authorList>
            <consortium name="The Broad Institute Genomics Platform"/>
            <consortium name="The Broad Institute Genome Sequencing Center for Infectious Disease"/>
            <person name="Wu L."/>
            <person name="Ma J."/>
        </authorList>
    </citation>
    <scope>NUCLEOTIDE SEQUENCE [LARGE SCALE GENOMIC DNA]</scope>
    <source>
        <strain evidence="3">CCM 8681</strain>
    </source>
</reference>
<dbReference type="EMBL" id="BMDQ01000002">
    <property type="protein sequence ID" value="GGI57668.1"/>
    <property type="molecule type" value="Genomic_DNA"/>
</dbReference>
<dbReference type="RefSeq" id="WP_188374579.1">
    <property type="nucleotide sequence ID" value="NZ_BMDQ01000002.1"/>
</dbReference>
<dbReference type="Gene3D" id="2.40.70.10">
    <property type="entry name" value="Acid Proteases"/>
    <property type="match status" value="1"/>
</dbReference>
<keyword evidence="1" id="KW-0472">Membrane</keyword>
<dbReference type="InterPro" id="IPR021109">
    <property type="entry name" value="Peptidase_aspartic_dom_sf"/>
</dbReference>
<keyword evidence="1" id="KW-0812">Transmembrane</keyword>
<evidence type="ECO:0000313" key="2">
    <source>
        <dbReference type="EMBL" id="GGI57668.1"/>
    </source>
</evidence>
<feature type="transmembrane region" description="Helical" evidence="1">
    <location>
        <begin position="7"/>
        <end position="24"/>
    </location>
</feature>
<gene>
    <name evidence="2" type="ORF">GCM10011444_19770</name>
</gene>
<name>A0ABQ2C3G7_9FLAO</name>
<evidence type="ECO:0000313" key="3">
    <source>
        <dbReference type="Proteomes" id="UP000624701"/>
    </source>
</evidence>
<protein>
    <recommendedName>
        <fullName evidence="4">Aspartyl protease</fullName>
    </recommendedName>
</protein>
<dbReference type="Proteomes" id="UP000624701">
    <property type="component" value="Unassembled WGS sequence"/>
</dbReference>
<sequence>MKKKIGYTLLFLLVLILSVGYYYIRKFNNAFFKEKSAYMEYTFESKPIHFDWASSYKGSGGYHEPQAAIIIPVKIENLTHRFYMQFDTGAPHSFIYEKDLKSLRKIGLNIEEVTKGEERFVEALNFKLDSTTINAKMIRILENYGNSFDKTDTISNLNIGTIGSDFITNRITSIDFKNQTLELYEQRPKWMKTKSEFKPFDFTGRRIMLPVVIDNKDYELFYDSGCSAFGLITIKSRFDKYTDENTEAIAYNAKSWNSSIAITSKVSNKRFKIGNTELSLKRVSHVDMYNAIQPLVTPFTRIGGWLGNQPFNDKILILDTKAEEFIILEN</sequence>
<proteinExistence type="predicted"/>
<keyword evidence="1" id="KW-1133">Transmembrane helix</keyword>
<comment type="caution">
    <text evidence="2">The sequence shown here is derived from an EMBL/GenBank/DDBJ whole genome shotgun (WGS) entry which is preliminary data.</text>
</comment>
<organism evidence="2 3">
    <name type="scientific">Winogradskyella haliclonae</name>
    <dbReference type="NCBI Taxonomy" id="2048558"/>
    <lineage>
        <taxon>Bacteria</taxon>
        <taxon>Pseudomonadati</taxon>
        <taxon>Bacteroidota</taxon>
        <taxon>Flavobacteriia</taxon>
        <taxon>Flavobacteriales</taxon>
        <taxon>Flavobacteriaceae</taxon>
        <taxon>Winogradskyella</taxon>
    </lineage>
</organism>
<keyword evidence="3" id="KW-1185">Reference proteome</keyword>